<evidence type="ECO:0000313" key="1">
    <source>
        <dbReference type="EMBL" id="KAK5280878.1"/>
    </source>
</evidence>
<proteinExistence type="predicted"/>
<comment type="caution">
    <text evidence="1">The sequence shown here is derived from an EMBL/GenBank/DDBJ whole genome shotgun (WGS) entry which is preliminary data.</text>
</comment>
<protein>
    <submittedName>
        <fullName evidence="1">Uncharacterized protein</fullName>
    </submittedName>
</protein>
<dbReference type="EMBL" id="JAVRRA010001276">
    <property type="protein sequence ID" value="KAK5280878.1"/>
    <property type="molecule type" value="Genomic_DNA"/>
</dbReference>
<organism evidence="1 2">
    <name type="scientific">Cryomyces antarcticus</name>
    <dbReference type="NCBI Taxonomy" id="329879"/>
    <lineage>
        <taxon>Eukaryota</taxon>
        <taxon>Fungi</taxon>
        <taxon>Dikarya</taxon>
        <taxon>Ascomycota</taxon>
        <taxon>Pezizomycotina</taxon>
        <taxon>Dothideomycetes</taxon>
        <taxon>Dothideomycetes incertae sedis</taxon>
        <taxon>Cryomyces</taxon>
    </lineage>
</organism>
<keyword evidence="2" id="KW-1185">Reference proteome</keyword>
<sequence length="102" mass="11172">MEASLLHLRRLTGPTGTARPSVSTAVFEGSQKADLGAEAFDNAGVPSGRDGFADRCLCEKDKTAIGGGTWRGSDNNVCVYVYVWLWVKRVKRVKRLKRQESA</sequence>
<feature type="non-terminal residue" evidence="1">
    <location>
        <position position="102"/>
    </location>
</feature>
<reference evidence="1 2" key="1">
    <citation type="submission" date="2023-08" db="EMBL/GenBank/DDBJ databases">
        <title>Black Yeasts Isolated from many extreme environments.</title>
        <authorList>
            <person name="Coleine C."/>
            <person name="Stajich J.E."/>
            <person name="Selbmann L."/>
        </authorList>
    </citation>
    <scope>NUCLEOTIDE SEQUENCE [LARGE SCALE GENOMIC DNA]</scope>
    <source>
        <strain evidence="1 2">CCFEE 536</strain>
    </source>
</reference>
<dbReference type="Proteomes" id="UP001357485">
    <property type="component" value="Unassembled WGS sequence"/>
</dbReference>
<gene>
    <name evidence="1" type="ORF">LTR16_006632</name>
</gene>
<name>A0ABR0M4T0_9PEZI</name>
<accession>A0ABR0M4T0</accession>
<evidence type="ECO:0000313" key="2">
    <source>
        <dbReference type="Proteomes" id="UP001357485"/>
    </source>
</evidence>